<evidence type="ECO:0000256" key="3">
    <source>
        <dbReference type="ARBA" id="ARBA00023015"/>
    </source>
</evidence>
<accession>A0A427A9L6</accession>
<feature type="domain" description="HTH myb-type" evidence="8">
    <location>
        <begin position="1"/>
        <end position="39"/>
    </location>
</feature>
<evidence type="ECO:0000259" key="8">
    <source>
        <dbReference type="PROSITE" id="PS51294"/>
    </source>
</evidence>
<evidence type="ECO:0000313" key="9">
    <source>
        <dbReference type="EMBL" id="RRT72916.1"/>
    </source>
</evidence>
<keyword evidence="6" id="KW-0539">Nucleus</keyword>
<evidence type="ECO:0000256" key="6">
    <source>
        <dbReference type="ARBA" id="ARBA00023242"/>
    </source>
</evidence>
<dbReference type="SUPFAM" id="SSF46689">
    <property type="entry name" value="Homeodomain-like"/>
    <property type="match status" value="1"/>
</dbReference>
<dbReference type="PANTHER" id="PTHR47214:SF3">
    <property type="entry name" value="TRANSCRIPTION FACTOR AS1"/>
    <property type="match status" value="1"/>
</dbReference>
<name>A0A427A9L6_ENSVE</name>
<keyword evidence="4" id="KW-0238">DNA-binding</keyword>
<protein>
    <recommendedName>
        <fullName evidence="8">HTH myb-type domain-containing protein</fullName>
    </recommendedName>
</protein>
<keyword evidence="2" id="KW-0677">Repeat</keyword>
<keyword evidence="5" id="KW-0804">Transcription</keyword>
<feature type="region of interest" description="Disordered" evidence="7">
    <location>
        <begin position="35"/>
        <end position="72"/>
    </location>
</feature>
<dbReference type="AlphaFoldDB" id="A0A427A9L6"/>
<dbReference type="PANTHER" id="PTHR47214">
    <property type="entry name" value="PROTEIN ROUGH SHEATH 2 HOMOLOG"/>
    <property type="match status" value="1"/>
</dbReference>
<evidence type="ECO:0000313" key="10">
    <source>
        <dbReference type="Proteomes" id="UP000287651"/>
    </source>
</evidence>
<dbReference type="FunFam" id="1.10.10.60:FF:000449">
    <property type="entry name" value="MYB-related transcription factor"/>
    <property type="match status" value="1"/>
</dbReference>
<evidence type="ECO:0000256" key="2">
    <source>
        <dbReference type="ARBA" id="ARBA00022737"/>
    </source>
</evidence>
<dbReference type="Proteomes" id="UP000287651">
    <property type="component" value="Unassembled WGS sequence"/>
</dbReference>
<proteinExistence type="predicted"/>
<sequence>MKQYGPREWNLVSQRMNVALNQDAKSCLGRWKNYPRPGIKKDSPRRSSSWRSDCNFAEKKGSQQRDARPNTVETRCRLTAIQQLALGKWLCYHDRNE</sequence>
<organism evidence="9 10">
    <name type="scientific">Ensete ventricosum</name>
    <name type="common">Abyssinian banana</name>
    <name type="synonym">Musa ensete</name>
    <dbReference type="NCBI Taxonomy" id="4639"/>
    <lineage>
        <taxon>Eukaryota</taxon>
        <taxon>Viridiplantae</taxon>
        <taxon>Streptophyta</taxon>
        <taxon>Embryophyta</taxon>
        <taxon>Tracheophyta</taxon>
        <taxon>Spermatophyta</taxon>
        <taxon>Magnoliopsida</taxon>
        <taxon>Liliopsida</taxon>
        <taxon>Zingiberales</taxon>
        <taxon>Musaceae</taxon>
        <taxon>Ensete</taxon>
    </lineage>
</organism>
<gene>
    <name evidence="9" type="ORF">B296_00011479</name>
</gene>
<dbReference type="InterPro" id="IPR052844">
    <property type="entry name" value="Leaf_Dev_Regulator"/>
</dbReference>
<dbReference type="Gene3D" id="1.10.10.60">
    <property type="entry name" value="Homeodomain-like"/>
    <property type="match status" value="1"/>
</dbReference>
<dbReference type="GO" id="GO:0003677">
    <property type="term" value="F:DNA binding"/>
    <property type="evidence" value="ECO:0007669"/>
    <property type="project" value="UniProtKB-KW"/>
</dbReference>
<dbReference type="PROSITE" id="PS51294">
    <property type="entry name" value="HTH_MYB"/>
    <property type="match status" value="1"/>
</dbReference>
<evidence type="ECO:0000256" key="1">
    <source>
        <dbReference type="ARBA" id="ARBA00004123"/>
    </source>
</evidence>
<evidence type="ECO:0000256" key="4">
    <source>
        <dbReference type="ARBA" id="ARBA00023125"/>
    </source>
</evidence>
<dbReference type="GO" id="GO:0005634">
    <property type="term" value="C:nucleus"/>
    <property type="evidence" value="ECO:0007669"/>
    <property type="project" value="UniProtKB-SubCell"/>
</dbReference>
<evidence type="ECO:0000256" key="5">
    <source>
        <dbReference type="ARBA" id="ARBA00023163"/>
    </source>
</evidence>
<dbReference type="GO" id="GO:0006355">
    <property type="term" value="P:regulation of DNA-templated transcription"/>
    <property type="evidence" value="ECO:0007669"/>
    <property type="project" value="UniProtKB-ARBA"/>
</dbReference>
<dbReference type="InterPro" id="IPR017930">
    <property type="entry name" value="Myb_dom"/>
</dbReference>
<feature type="compositionally biased region" description="Basic and acidic residues" evidence="7">
    <location>
        <begin position="56"/>
        <end position="68"/>
    </location>
</feature>
<comment type="subcellular location">
    <subcellularLocation>
        <location evidence="1">Nucleus</location>
    </subcellularLocation>
</comment>
<evidence type="ECO:0000256" key="7">
    <source>
        <dbReference type="SAM" id="MobiDB-lite"/>
    </source>
</evidence>
<keyword evidence="3" id="KW-0805">Transcription regulation</keyword>
<comment type="caution">
    <text evidence="9">The sequence shown here is derived from an EMBL/GenBank/DDBJ whole genome shotgun (WGS) entry which is preliminary data.</text>
</comment>
<dbReference type="InterPro" id="IPR009057">
    <property type="entry name" value="Homeodomain-like_sf"/>
</dbReference>
<dbReference type="EMBL" id="AMZH03003252">
    <property type="protein sequence ID" value="RRT72916.1"/>
    <property type="molecule type" value="Genomic_DNA"/>
</dbReference>
<reference evidence="9 10" key="1">
    <citation type="journal article" date="2014" name="Agronomy (Basel)">
        <title>A Draft Genome Sequence for Ensete ventricosum, the Drought-Tolerant Tree Against Hunger.</title>
        <authorList>
            <person name="Harrison J."/>
            <person name="Moore K.A."/>
            <person name="Paszkiewicz K."/>
            <person name="Jones T."/>
            <person name="Grant M."/>
            <person name="Ambacheew D."/>
            <person name="Muzemil S."/>
            <person name="Studholme D.J."/>
        </authorList>
    </citation>
    <scope>NUCLEOTIDE SEQUENCE [LARGE SCALE GENOMIC DNA]</scope>
</reference>